<dbReference type="PANTHER" id="PTHR46665:SF6">
    <property type="entry name" value="TRANSCRIPTION FACTOR BHLH92"/>
    <property type="match status" value="1"/>
</dbReference>
<dbReference type="GO" id="GO:0046983">
    <property type="term" value="F:protein dimerization activity"/>
    <property type="evidence" value="ECO:0007669"/>
    <property type="project" value="InterPro"/>
</dbReference>
<dbReference type="AlphaFoldDB" id="A0A6I9U142"/>
<dbReference type="KEGG" id="sind:105171647"/>
<gene>
    <name evidence="7" type="primary">LOC105171647</name>
</gene>
<dbReference type="SMART" id="SM00353">
    <property type="entry name" value="HLH"/>
    <property type="match status" value="1"/>
</dbReference>
<name>A0A6I9U142_SESIN</name>
<keyword evidence="2" id="KW-0805">Transcription regulation</keyword>
<dbReference type="InterPro" id="IPR036638">
    <property type="entry name" value="HLH_DNA-bd_sf"/>
</dbReference>
<evidence type="ECO:0000256" key="3">
    <source>
        <dbReference type="ARBA" id="ARBA00023163"/>
    </source>
</evidence>
<keyword evidence="3" id="KW-0804">Transcription</keyword>
<dbReference type="InterPro" id="IPR045239">
    <property type="entry name" value="bHLH95_bHLH"/>
</dbReference>
<dbReference type="Proteomes" id="UP000504604">
    <property type="component" value="Linkage group LG10"/>
</dbReference>
<dbReference type="GeneID" id="105171647"/>
<dbReference type="RefSeq" id="XP_011091132.1">
    <property type="nucleotide sequence ID" value="XM_011092830.2"/>
</dbReference>
<proteinExistence type="predicted"/>
<dbReference type="CDD" id="cd11393">
    <property type="entry name" value="bHLH_AtbHLH_like"/>
    <property type="match status" value="1"/>
</dbReference>
<organism evidence="6 7">
    <name type="scientific">Sesamum indicum</name>
    <name type="common">Oriental sesame</name>
    <name type="synonym">Sesamum orientale</name>
    <dbReference type="NCBI Taxonomy" id="4182"/>
    <lineage>
        <taxon>Eukaryota</taxon>
        <taxon>Viridiplantae</taxon>
        <taxon>Streptophyta</taxon>
        <taxon>Embryophyta</taxon>
        <taxon>Tracheophyta</taxon>
        <taxon>Spermatophyta</taxon>
        <taxon>Magnoliopsida</taxon>
        <taxon>eudicotyledons</taxon>
        <taxon>Gunneridae</taxon>
        <taxon>Pentapetalae</taxon>
        <taxon>asterids</taxon>
        <taxon>lamiids</taxon>
        <taxon>Lamiales</taxon>
        <taxon>Pedaliaceae</taxon>
        <taxon>Sesamum</taxon>
    </lineage>
</organism>
<evidence type="ECO:0000256" key="2">
    <source>
        <dbReference type="ARBA" id="ARBA00023015"/>
    </source>
</evidence>
<dbReference type="Gene3D" id="4.10.280.10">
    <property type="entry name" value="Helix-loop-helix DNA-binding domain"/>
    <property type="match status" value="1"/>
</dbReference>
<dbReference type="PANTHER" id="PTHR46665">
    <property type="entry name" value="TRANSCRIPTION FACTOR BHLH041-RELATED-RELATED"/>
    <property type="match status" value="1"/>
</dbReference>
<evidence type="ECO:0000313" key="6">
    <source>
        <dbReference type="Proteomes" id="UP000504604"/>
    </source>
</evidence>
<dbReference type="GO" id="GO:0005634">
    <property type="term" value="C:nucleus"/>
    <property type="evidence" value="ECO:0007669"/>
    <property type="project" value="UniProtKB-SubCell"/>
</dbReference>
<dbReference type="OrthoDB" id="1885111at2759"/>
<dbReference type="InterPro" id="IPR011598">
    <property type="entry name" value="bHLH_dom"/>
</dbReference>
<accession>A0A6I9U142</accession>
<dbReference type="Pfam" id="PF00010">
    <property type="entry name" value="HLH"/>
    <property type="match status" value="1"/>
</dbReference>
<feature type="domain" description="BHLH" evidence="5">
    <location>
        <begin position="78"/>
        <end position="127"/>
    </location>
</feature>
<protein>
    <submittedName>
        <fullName evidence="7">Transcription factor bHLH92 isoform X1</fullName>
    </submittedName>
</protein>
<evidence type="ECO:0000259" key="5">
    <source>
        <dbReference type="PROSITE" id="PS50888"/>
    </source>
</evidence>
<evidence type="ECO:0000256" key="4">
    <source>
        <dbReference type="ARBA" id="ARBA00023242"/>
    </source>
</evidence>
<keyword evidence="6" id="KW-1185">Reference proteome</keyword>
<dbReference type="PROSITE" id="PS50888">
    <property type="entry name" value="BHLH"/>
    <property type="match status" value="1"/>
</dbReference>
<dbReference type="SUPFAM" id="SSF47459">
    <property type="entry name" value="HLH, helix-loop-helix DNA-binding domain"/>
    <property type="match status" value="1"/>
</dbReference>
<dbReference type="FunCoup" id="A0A6I9U142">
    <property type="interactions" value="108"/>
</dbReference>
<reference evidence="7" key="1">
    <citation type="submission" date="2025-08" db="UniProtKB">
        <authorList>
            <consortium name="RefSeq"/>
        </authorList>
    </citation>
    <scope>IDENTIFICATION</scope>
</reference>
<comment type="subcellular location">
    <subcellularLocation>
        <location evidence="1">Nucleus</location>
    </subcellularLocation>
</comment>
<dbReference type="InterPro" id="IPR044658">
    <property type="entry name" value="bHLH92/bHLH041-like"/>
</dbReference>
<keyword evidence="4" id="KW-0539">Nucleus</keyword>
<sequence length="258" mass="29798">MDEFFQLYNSPGSISWFEEALLVDQSAFVRYTDQPFEGLASTSSGSNHRINVNRRMIEFLKRSRVAPVLIEMVEPDEDRIHKHRMDERVRREKHKQGYLALHELLPLGTKSDKKSILEMAAKEIEELQKYKKELKRQNWGMEMVLDARKNETAVEKAEIKLKVAYPASGVDSMLEVLRCLKNTGSTATAIQSSFLEHEFDAVLEIETKVSVCLSFWDTQTTRTLHKHGTRQFSLLIDALLEKHTDISYNYTSIIGLLF</sequence>
<evidence type="ECO:0000313" key="7">
    <source>
        <dbReference type="RefSeq" id="XP_011091132.1"/>
    </source>
</evidence>
<evidence type="ECO:0000256" key="1">
    <source>
        <dbReference type="ARBA" id="ARBA00004123"/>
    </source>
</evidence>
<dbReference type="InParanoid" id="A0A6I9U142"/>